<comment type="caution">
    <text evidence="1">The sequence shown here is derived from an EMBL/GenBank/DDBJ whole genome shotgun (WGS) entry which is preliminary data.</text>
</comment>
<evidence type="ECO:0000313" key="1">
    <source>
        <dbReference type="EMBL" id="GAG97403.1"/>
    </source>
</evidence>
<accession>X1CML3</accession>
<dbReference type="AlphaFoldDB" id="X1CML3"/>
<reference evidence="1" key="1">
    <citation type="journal article" date="2014" name="Front. Microbiol.">
        <title>High frequency of phylogenetically diverse reductive dehalogenase-homologous genes in deep subseafloor sedimentary metagenomes.</title>
        <authorList>
            <person name="Kawai M."/>
            <person name="Futagami T."/>
            <person name="Toyoda A."/>
            <person name="Takaki Y."/>
            <person name="Nishi S."/>
            <person name="Hori S."/>
            <person name="Arai W."/>
            <person name="Tsubouchi T."/>
            <person name="Morono Y."/>
            <person name="Uchiyama I."/>
            <person name="Ito T."/>
            <person name="Fujiyama A."/>
            <person name="Inagaki F."/>
            <person name="Takami H."/>
        </authorList>
    </citation>
    <scope>NUCLEOTIDE SEQUENCE</scope>
    <source>
        <strain evidence="1">Expedition CK06-06</strain>
    </source>
</reference>
<gene>
    <name evidence="1" type="ORF">S01H4_43249</name>
</gene>
<organism evidence="1">
    <name type="scientific">marine sediment metagenome</name>
    <dbReference type="NCBI Taxonomy" id="412755"/>
    <lineage>
        <taxon>unclassified sequences</taxon>
        <taxon>metagenomes</taxon>
        <taxon>ecological metagenomes</taxon>
    </lineage>
</organism>
<protein>
    <submittedName>
        <fullName evidence="1">Uncharacterized protein</fullName>
    </submittedName>
</protein>
<dbReference type="EMBL" id="BART01023842">
    <property type="protein sequence ID" value="GAG97403.1"/>
    <property type="molecule type" value="Genomic_DNA"/>
</dbReference>
<name>X1CML3_9ZZZZ</name>
<proteinExistence type="predicted"/>
<sequence length="72" mass="8167">MAEMIYKTFRVEVNSVDEESGIIDMLIPFSTPSIDRDGEVLEATMFKKSLPPNPFSATLRVLNSPICFRKSR</sequence>